<dbReference type="InterPro" id="IPR044275">
    <property type="entry name" value="KRP"/>
</dbReference>
<evidence type="ECO:0000313" key="5">
    <source>
        <dbReference type="Proteomes" id="UP001141806"/>
    </source>
</evidence>
<feature type="domain" description="Cyclin-dependent kinase inhibitor" evidence="3">
    <location>
        <begin position="202"/>
        <end position="246"/>
    </location>
</feature>
<evidence type="ECO:0000256" key="2">
    <source>
        <dbReference type="ARBA" id="ARBA00023013"/>
    </source>
</evidence>
<dbReference type="PANTHER" id="PTHR46776">
    <property type="entry name" value="CYCLIN-DEPENDENT KINASE INHIBITOR 4-RELATED"/>
    <property type="match status" value="1"/>
</dbReference>
<protein>
    <recommendedName>
        <fullName evidence="3">Cyclin-dependent kinase inhibitor domain-containing protein</fullName>
    </recommendedName>
</protein>
<dbReference type="Proteomes" id="UP001141806">
    <property type="component" value="Unassembled WGS sequence"/>
</dbReference>
<evidence type="ECO:0000259" key="3">
    <source>
        <dbReference type="Pfam" id="PF02234"/>
    </source>
</evidence>
<name>A0A9Q0H0Y6_9MAGN</name>
<evidence type="ECO:0000256" key="1">
    <source>
        <dbReference type="ARBA" id="ARBA00010274"/>
    </source>
</evidence>
<dbReference type="Pfam" id="PF02234">
    <property type="entry name" value="CDI"/>
    <property type="match status" value="1"/>
</dbReference>
<comment type="similarity">
    <text evidence="1">Belongs to the CDI family. ICK/KRP subfamily.</text>
</comment>
<organism evidence="4 5">
    <name type="scientific">Protea cynaroides</name>
    <dbReference type="NCBI Taxonomy" id="273540"/>
    <lineage>
        <taxon>Eukaryota</taxon>
        <taxon>Viridiplantae</taxon>
        <taxon>Streptophyta</taxon>
        <taxon>Embryophyta</taxon>
        <taxon>Tracheophyta</taxon>
        <taxon>Spermatophyta</taxon>
        <taxon>Magnoliopsida</taxon>
        <taxon>Proteales</taxon>
        <taxon>Proteaceae</taxon>
        <taxon>Protea</taxon>
    </lineage>
</organism>
<dbReference type="OrthoDB" id="6373236at2759"/>
<dbReference type="InterPro" id="IPR003175">
    <property type="entry name" value="CDI_dom"/>
</dbReference>
<dbReference type="InterPro" id="IPR044898">
    <property type="entry name" value="CDI_dom_sf"/>
</dbReference>
<keyword evidence="5" id="KW-1185">Reference proteome</keyword>
<dbReference type="EMBL" id="JAMYWD010000010">
    <property type="protein sequence ID" value="KAJ4957876.1"/>
    <property type="molecule type" value="Genomic_DNA"/>
</dbReference>
<reference evidence="4" key="1">
    <citation type="journal article" date="2023" name="Plant J.">
        <title>The genome of the king protea, Protea cynaroides.</title>
        <authorList>
            <person name="Chang J."/>
            <person name="Duong T.A."/>
            <person name="Schoeman C."/>
            <person name="Ma X."/>
            <person name="Roodt D."/>
            <person name="Barker N."/>
            <person name="Li Z."/>
            <person name="Van de Peer Y."/>
            <person name="Mizrachi E."/>
        </authorList>
    </citation>
    <scope>NUCLEOTIDE SEQUENCE</scope>
    <source>
        <tissue evidence="4">Young leaves</tissue>
    </source>
</reference>
<keyword evidence="2" id="KW-0649">Protein kinase inhibitor</keyword>
<dbReference type="GO" id="GO:0005634">
    <property type="term" value="C:nucleus"/>
    <property type="evidence" value="ECO:0007669"/>
    <property type="project" value="InterPro"/>
</dbReference>
<dbReference type="Gene3D" id="4.10.365.10">
    <property type="entry name" value="p27"/>
    <property type="match status" value="1"/>
</dbReference>
<sequence length="261" mass="29999">MRFRKDLRDFWDDLRSFKILKLNSQFRGMARVSSFNLLPFKTLSVIPTKFHLGFRMKNSLSTVTVHSAGILSGKGREVARLRFPIGGENRGVRPLLRIRVTGPAGNDDEWGSEKEEWIGEGVATALGEEEEKIKEPSGLRRSRYCSDGMTLGMEQNSLILIYFSFYSCQTPSSEFRVESGDLELTARPAAVNSRHRSTTEKMPMKAEIEDFFSVAEKEQQKLFPDKYNFDILKDVPLEGGYKWVRVKHKKEKRCQGNKKQY</sequence>
<dbReference type="AlphaFoldDB" id="A0A9Q0H0Y6"/>
<dbReference type="GO" id="GO:0051726">
    <property type="term" value="P:regulation of cell cycle"/>
    <property type="evidence" value="ECO:0007669"/>
    <property type="project" value="InterPro"/>
</dbReference>
<comment type="caution">
    <text evidence="4">The sequence shown here is derived from an EMBL/GenBank/DDBJ whole genome shotgun (WGS) entry which is preliminary data.</text>
</comment>
<proteinExistence type="inferred from homology"/>
<accession>A0A9Q0H0Y6</accession>
<evidence type="ECO:0000313" key="4">
    <source>
        <dbReference type="EMBL" id="KAJ4957876.1"/>
    </source>
</evidence>
<gene>
    <name evidence="4" type="ORF">NE237_024987</name>
</gene>
<dbReference type="GO" id="GO:0004861">
    <property type="term" value="F:cyclin-dependent protein serine/threonine kinase inhibitor activity"/>
    <property type="evidence" value="ECO:0007669"/>
    <property type="project" value="InterPro"/>
</dbReference>